<protein>
    <submittedName>
        <fullName evidence="1">Uncharacterized protein</fullName>
    </submittedName>
</protein>
<dbReference type="Proteomes" id="UP000188268">
    <property type="component" value="Unassembled WGS sequence"/>
</dbReference>
<comment type="caution">
    <text evidence="1">The sequence shown here is derived from an EMBL/GenBank/DDBJ whole genome shotgun (WGS) entry which is preliminary data.</text>
</comment>
<dbReference type="AlphaFoldDB" id="A0A1R3IGC1"/>
<proteinExistence type="predicted"/>
<gene>
    <name evidence="1" type="ORF">CCACVL1_12339</name>
</gene>
<dbReference type="EMBL" id="AWWV01010118">
    <property type="protein sequence ID" value="OMO81617.1"/>
    <property type="molecule type" value="Genomic_DNA"/>
</dbReference>
<dbReference type="Gramene" id="OMO81617">
    <property type="protein sequence ID" value="OMO81617"/>
    <property type="gene ID" value="CCACVL1_12339"/>
</dbReference>
<evidence type="ECO:0000313" key="2">
    <source>
        <dbReference type="Proteomes" id="UP000188268"/>
    </source>
</evidence>
<keyword evidence="2" id="KW-1185">Reference proteome</keyword>
<reference evidence="1 2" key="1">
    <citation type="submission" date="2013-09" db="EMBL/GenBank/DDBJ databases">
        <title>Corchorus capsularis genome sequencing.</title>
        <authorList>
            <person name="Alam M."/>
            <person name="Haque M.S."/>
            <person name="Islam M.S."/>
            <person name="Emdad E.M."/>
            <person name="Islam M.M."/>
            <person name="Ahmed B."/>
            <person name="Halim A."/>
            <person name="Hossen Q.M.M."/>
            <person name="Hossain M.Z."/>
            <person name="Ahmed R."/>
            <person name="Khan M.M."/>
            <person name="Islam R."/>
            <person name="Rashid M.M."/>
            <person name="Khan S.A."/>
            <person name="Rahman M.S."/>
            <person name="Alam M."/>
        </authorList>
    </citation>
    <scope>NUCLEOTIDE SEQUENCE [LARGE SCALE GENOMIC DNA]</scope>
    <source>
        <strain evidence="2">cv. CVL-1</strain>
        <tissue evidence="1">Whole seedling</tissue>
    </source>
</reference>
<organism evidence="1 2">
    <name type="scientific">Corchorus capsularis</name>
    <name type="common">Jute</name>
    <dbReference type="NCBI Taxonomy" id="210143"/>
    <lineage>
        <taxon>Eukaryota</taxon>
        <taxon>Viridiplantae</taxon>
        <taxon>Streptophyta</taxon>
        <taxon>Embryophyta</taxon>
        <taxon>Tracheophyta</taxon>
        <taxon>Spermatophyta</taxon>
        <taxon>Magnoliopsida</taxon>
        <taxon>eudicotyledons</taxon>
        <taxon>Gunneridae</taxon>
        <taxon>Pentapetalae</taxon>
        <taxon>rosids</taxon>
        <taxon>malvids</taxon>
        <taxon>Malvales</taxon>
        <taxon>Malvaceae</taxon>
        <taxon>Grewioideae</taxon>
        <taxon>Apeibeae</taxon>
        <taxon>Corchorus</taxon>
    </lineage>
</organism>
<evidence type="ECO:0000313" key="1">
    <source>
        <dbReference type="EMBL" id="OMO81617.1"/>
    </source>
</evidence>
<accession>A0A1R3IGC1</accession>
<name>A0A1R3IGC1_COCAP</name>
<sequence>MAANSNNSSFSLAGNDPFDLSWLFLSNDTNVDMNHVGSSSGSGLNNNDWSLDDGQLDPLLVSPTIALAMESLEFKRELGTKSHLGE</sequence>